<keyword evidence="4" id="KW-1185">Reference proteome</keyword>
<evidence type="ECO:0000256" key="1">
    <source>
        <dbReference type="SAM" id="MobiDB-lite"/>
    </source>
</evidence>
<dbReference type="RefSeq" id="WP_194702631.1">
    <property type="nucleotide sequence ID" value="NZ_JADKNH010000009.1"/>
</dbReference>
<evidence type="ECO:0000313" key="3">
    <source>
        <dbReference type="EMBL" id="MBF4694388.1"/>
    </source>
</evidence>
<evidence type="ECO:0000313" key="4">
    <source>
        <dbReference type="Proteomes" id="UP000614200"/>
    </source>
</evidence>
<dbReference type="InterPro" id="IPR011322">
    <property type="entry name" value="N-reg_PII-like_a/b"/>
</dbReference>
<accession>A0ABR9ZVD5</accession>
<comment type="caution">
    <text evidence="3">The sequence shown here is derived from an EMBL/GenBank/DDBJ whole genome shotgun (WGS) entry which is preliminary data.</text>
</comment>
<feature type="compositionally biased region" description="Acidic residues" evidence="1">
    <location>
        <begin position="88"/>
        <end position="107"/>
    </location>
</feature>
<dbReference type="Proteomes" id="UP000614200">
    <property type="component" value="Unassembled WGS sequence"/>
</dbReference>
<dbReference type="InterPro" id="IPR018551">
    <property type="entry name" value="DUF2007"/>
</dbReference>
<dbReference type="Pfam" id="PF09413">
    <property type="entry name" value="DUF2007"/>
    <property type="match status" value="1"/>
</dbReference>
<dbReference type="EMBL" id="JADKNH010000009">
    <property type="protein sequence ID" value="MBF4694388.1"/>
    <property type="molecule type" value="Genomic_DNA"/>
</dbReference>
<organism evidence="3 4">
    <name type="scientific">Fusibacter ferrireducens</name>
    <dbReference type="NCBI Taxonomy" id="2785058"/>
    <lineage>
        <taxon>Bacteria</taxon>
        <taxon>Bacillati</taxon>
        <taxon>Bacillota</taxon>
        <taxon>Clostridia</taxon>
        <taxon>Eubacteriales</taxon>
        <taxon>Eubacteriales Family XII. Incertae Sedis</taxon>
        <taxon>Fusibacter</taxon>
    </lineage>
</organism>
<proteinExistence type="predicted"/>
<gene>
    <name evidence="3" type="ORF">ISU02_14860</name>
</gene>
<evidence type="ECO:0000259" key="2">
    <source>
        <dbReference type="Pfam" id="PF09413"/>
    </source>
</evidence>
<protein>
    <submittedName>
        <fullName evidence="3">DUF2007 domain-containing protein</fullName>
    </submittedName>
</protein>
<feature type="region of interest" description="Disordered" evidence="1">
    <location>
        <begin position="83"/>
        <end position="107"/>
    </location>
</feature>
<reference evidence="3 4" key="1">
    <citation type="submission" date="2020-11" db="EMBL/GenBank/DDBJ databases">
        <title>Fusibacter basophilias sp. nov.</title>
        <authorList>
            <person name="Qiu D."/>
        </authorList>
    </citation>
    <scope>NUCLEOTIDE SEQUENCE [LARGE SCALE GENOMIC DNA]</scope>
    <source>
        <strain evidence="3 4">Q10-2</strain>
    </source>
</reference>
<dbReference type="SUPFAM" id="SSF54913">
    <property type="entry name" value="GlnB-like"/>
    <property type="match status" value="1"/>
</dbReference>
<name>A0ABR9ZVD5_9FIRM</name>
<sequence length="107" mass="12081">MVKIATVSDPIELEMLKELFADNGIEIMPQHREAGEFLTLYMGTSNYGIDIFVSEADEEAAKKLHTLYFSEIQTIDEASLMAQAEEAINPEDDFEDDFEDDPDPSED</sequence>
<feature type="domain" description="DUF2007" evidence="2">
    <location>
        <begin position="1"/>
        <end position="64"/>
    </location>
</feature>